<dbReference type="Pfam" id="PF10213">
    <property type="entry name" value="MRP-S28"/>
    <property type="match status" value="1"/>
</dbReference>
<name>A0A139HTR1_9PEZI</name>
<evidence type="ECO:0000259" key="2">
    <source>
        <dbReference type="Pfam" id="PF10213"/>
    </source>
</evidence>
<dbReference type="AlphaFoldDB" id="A0A139HTR1"/>
<dbReference type="PANTHER" id="PTHR13490">
    <property type="entry name" value="MITOCHONDRIAL 28S RIBOSOMAL PROTEIN S28"/>
    <property type="match status" value="1"/>
</dbReference>
<reference evidence="3 4" key="1">
    <citation type="submission" date="2015-07" db="EMBL/GenBank/DDBJ databases">
        <title>Comparative genomics of the Sigatoka disease complex on banana suggests a link between parallel evolutionary changes in Pseudocercospora fijiensis and Pseudocercospora eumusae and increased virulence on the banana host.</title>
        <authorList>
            <person name="Chang T.-C."/>
            <person name="Salvucci A."/>
            <person name="Crous P.W."/>
            <person name="Stergiopoulos I."/>
        </authorList>
    </citation>
    <scope>NUCLEOTIDE SEQUENCE [LARGE SCALE GENOMIC DNA]</scope>
    <source>
        <strain evidence="3 4">CBS 114824</strain>
    </source>
</reference>
<feature type="region of interest" description="Disordered" evidence="1">
    <location>
        <begin position="254"/>
        <end position="325"/>
    </location>
</feature>
<dbReference type="InterPro" id="IPR039848">
    <property type="entry name" value="Ribosomal_mS35_mt"/>
</dbReference>
<comment type="caution">
    <text evidence="3">The sequence shown here is derived from an EMBL/GenBank/DDBJ whole genome shotgun (WGS) entry which is preliminary data.</text>
</comment>
<dbReference type="PANTHER" id="PTHR13490:SF0">
    <property type="entry name" value="SMALL RIBOSOMAL SUBUNIT PROTEIN MS35"/>
    <property type="match status" value="1"/>
</dbReference>
<feature type="compositionally biased region" description="Acidic residues" evidence="1">
    <location>
        <begin position="290"/>
        <end position="301"/>
    </location>
</feature>
<gene>
    <name evidence="3" type="ORF">AC578_1012</name>
</gene>
<protein>
    <recommendedName>
        <fullName evidence="2">Small ribosomal subunit protein mS35 mitochondrial conserved domain-containing protein</fullName>
    </recommendedName>
</protein>
<sequence>MAAPLKRVCHQAARTASRPMRTRSVRPSFIPSSQCQASQQRQYQTSRPSSAATQLDEIDEDDFDGYLEALDEKLPYEGDLPSMAHAELEQHRELREMVRLAAWEMPLLSQLAQPYEKPDKAKLPLKWRYTTYFSEQHPASRKVVCEFRIHDISQHAFAEDKQTRERQILKLKKLCGARFNPQSLSVKMSCESFETQAQNKRYLADTVNKLIAEAKDLESGDNFDDVPLDTRHHKQKVRMQFPKEWRMTKEKRMALEAKRNPPTPPAELEAGEALENDGIQADQASASLPDEIEEVNEESEPIMEQAKQPLPRGKMGKNEMGQKGR</sequence>
<dbReference type="Proteomes" id="UP000070133">
    <property type="component" value="Unassembled WGS sequence"/>
</dbReference>
<proteinExistence type="predicted"/>
<feature type="domain" description="Small ribosomal subunit protein mS35 mitochondrial conserved" evidence="2">
    <location>
        <begin position="114"/>
        <end position="245"/>
    </location>
</feature>
<dbReference type="GO" id="GO:0005763">
    <property type="term" value="C:mitochondrial small ribosomal subunit"/>
    <property type="evidence" value="ECO:0007669"/>
    <property type="project" value="TreeGrafter"/>
</dbReference>
<evidence type="ECO:0000256" key="1">
    <source>
        <dbReference type="SAM" id="MobiDB-lite"/>
    </source>
</evidence>
<dbReference type="EMBL" id="LFZN01000010">
    <property type="protein sequence ID" value="KXT05807.1"/>
    <property type="molecule type" value="Genomic_DNA"/>
</dbReference>
<dbReference type="OrthoDB" id="283424at2759"/>
<keyword evidence="4" id="KW-1185">Reference proteome</keyword>
<organism evidence="3 4">
    <name type="scientific">Pseudocercospora eumusae</name>
    <dbReference type="NCBI Taxonomy" id="321146"/>
    <lineage>
        <taxon>Eukaryota</taxon>
        <taxon>Fungi</taxon>
        <taxon>Dikarya</taxon>
        <taxon>Ascomycota</taxon>
        <taxon>Pezizomycotina</taxon>
        <taxon>Dothideomycetes</taxon>
        <taxon>Dothideomycetidae</taxon>
        <taxon>Mycosphaerellales</taxon>
        <taxon>Mycosphaerellaceae</taxon>
        <taxon>Pseudocercospora</taxon>
    </lineage>
</organism>
<feature type="region of interest" description="Disordered" evidence="1">
    <location>
        <begin position="1"/>
        <end position="54"/>
    </location>
</feature>
<accession>A0A139HTR1</accession>
<dbReference type="STRING" id="321146.A0A139HTR1"/>
<dbReference type="GO" id="GO:0032543">
    <property type="term" value="P:mitochondrial translation"/>
    <property type="evidence" value="ECO:0007669"/>
    <property type="project" value="InterPro"/>
</dbReference>
<evidence type="ECO:0000313" key="3">
    <source>
        <dbReference type="EMBL" id="KXT05807.1"/>
    </source>
</evidence>
<dbReference type="GO" id="GO:0003735">
    <property type="term" value="F:structural constituent of ribosome"/>
    <property type="evidence" value="ECO:0007669"/>
    <property type="project" value="InterPro"/>
</dbReference>
<dbReference type="InterPro" id="IPR019349">
    <property type="entry name" value="Ribosomal_mS35_mit"/>
</dbReference>
<feature type="compositionally biased region" description="Basic and acidic residues" evidence="1">
    <location>
        <begin position="316"/>
        <end position="325"/>
    </location>
</feature>
<evidence type="ECO:0000313" key="4">
    <source>
        <dbReference type="Proteomes" id="UP000070133"/>
    </source>
</evidence>
<feature type="compositionally biased region" description="Low complexity" evidence="1">
    <location>
        <begin position="32"/>
        <end position="46"/>
    </location>
</feature>